<sequence length="329" mass="38061">MDRWLRTDELRKIPLLTYLNKIDLSNELKQEYIIKKMKLNDIKNQNWHLQPCSAYTGDGLYVGLDWLVRAMKPPLSSQSTLVNVESTTTNNMNQAENQSLQWLSEVDNDTTEEFAKKTVEHDLSRSHEIFGMPRTGRFRAGLFDLDNSDNTDKFTKVKLHYQFYFYYFVPYILIDDLQAIDSNAIGLFGIDKQNEKVGQSERGDRIYLHEIDNIPVEHGRFILNYLTNNDVVDVDDSDDNDVDNNDDDDDGKASDLKSFVLQHIQTFGNYEVGLNDCRHFARAVAGFLSNEPSYTTTVTLVIYPFSSGYVYPYSMLLQYPADTQWTFPK</sequence>
<dbReference type="AlphaFoldDB" id="A0A813RRU0"/>
<accession>A0A813RRU0</accession>
<feature type="binding site" evidence="3">
    <location>
        <begin position="20"/>
        <end position="23"/>
    </location>
    <ligand>
        <name>GTP</name>
        <dbReference type="ChEBI" id="CHEBI:37565"/>
    </ligand>
</feature>
<dbReference type="InterPro" id="IPR006689">
    <property type="entry name" value="Small_GTPase_ARF/SAR"/>
</dbReference>
<gene>
    <name evidence="4" type="ORF">BJG266_LOCUS4531</name>
</gene>
<evidence type="ECO:0000256" key="3">
    <source>
        <dbReference type="PIRSR" id="PIRSR606689-1"/>
    </source>
</evidence>
<keyword evidence="1 3" id="KW-0547">Nucleotide-binding</keyword>
<dbReference type="InterPro" id="IPR024156">
    <property type="entry name" value="Small_GTPase_ARF"/>
</dbReference>
<keyword evidence="2 3" id="KW-0342">GTP-binding</keyword>
<protein>
    <submittedName>
        <fullName evidence="4">Uncharacterized protein</fullName>
    </submittedName>
</protein>
<dbReference type="Pfam" id="PF00025">
    <property type="entry name" value="Arf"/>
    <property type="match status" value="1"/>
</dbReference>
<organism evidence="4 5">
    <name type="scientific">Adineta steineri</name>
    <dbReference type="NCBI Taxonomy" id="433720"/>
    <lineage>
        <taxon>Eukaryota</taxon>
        <taxon>Metazoa</taxon>
        <taxon>Spiralia</taxon>
        <taxon>Gnathifera</taxon>
        <taxon>Rotifera</taxon>
        <taxon>Eurotatoria</taxon>
        <taxon>Bdelloidea</taxon>
        <taxon>Adinetida</taxon>
        <taxon>Adinetidae</taxon>
        <taxon>Adineta</taxon>
    </lineage>
</organism>
<evidence type="ECO:0000256" key="1">
    <source>
        <dbReference type="ARBA" id="ARBA00022741"/>
    </source>
</evidence>
<proteinExistence type="predicted"/>
<dbReference type="SUPFAM" id="SSF52540">
    <property type="entry name" value="P-loop containing nucleoside triphosphate hydrolases"/>
    <property type="match status" value="1"/>
</dbReference>
<evidence type="ECO:0000313" key="4">
    <source>
        <dbReference type="EMBL" id="CAF0788382.1"/>
    </source>
</evidence>
<dbReference type="Gene3D" id="3.40.50.300">
    <property type="entry name" value="P-loop containing nucleotide triphosphate hydrolases"/>
    <property type="match status" value="1"/>
</dbReference>
<evidence type="ECO:0000313" key="5">
    <source>
        <dbReference type="Proteomes" id="UP000663877"/>
    </source>
</evidence>
<dbReference type="GO" id="GO:0005525">
    <property type="term" value="F:GTP binding"/>
    <property type="evidence" value="ECO:0007669"/>
    <property type="project" value="UniProtKB-KW"/>
</dbReference>
<dbReference type="PANTHER" id="PTHR11711">
    <property type="entry name" value="ADP RIBOSYLATION FACTOR-RELATED"/>
    <property type="match status" value="1"/>
</dbReference>
<comment type="caution">
    <text evidence="4">The sequence shown here is derived from an EMBL/GenBank/DDBJ whole genome shotgun (WGS) entry which is preliminary data.</text>
</comment>
<dbReference type="EMBL" id="CAJNOI010000011">
    <property type="protein sequence ID" value="CAF0788382.1"/>
    <property type="molecule type" value="Genomic_DNA"/>
</dbReference>
<name>A0A813RRU0_9BILA</name>
<dbReference type="InterPro" id="IPR027417">
    <property type="entry name" value="P-loop_NTPase"/>
</dbReference>
<evidence type="ECO:0000256" key="2">
    <source>
        <dbReference type="ARBA" id="ARBA00023134"/>
    </source>
</evidence>
<dbReference type="Proteomes" id="UP000663877">
    <property type="component" value="Unassembled WGS sequence"/>
</dbReference>
<dbReference type="GO" id="GO:0003924">
    <property type="term" value="F:GTPase activity"/>
    <property type="evidence" value="ECO:0007669"/>
    <property type="project" value="InterPro"/>
</dbReference>
<reference evidence="4" key="1">
    <citation type="submission" date="2021-02" db="EMBL/GenBank/DDBJ databases">
        <authorList>
            <person name="Nowell W R."/>
        </authorList>
    </citation>
    <scope>NUCLEOTIDE SEQUENCE</scope>
</reference>